<organism evidence="2 3">
    <name type="scientific">Saccharopolyspora rosea</name>
    <dbReference type="NCBI Taxonomy" id="524884"/>
    <lineage>
        <taxon>Bacteria</taxon>
        <taxon>Bacillati</taxon>
        <taxon>Actinomycetota</taxon>
        <taxon>Actinomycetes</taxon>
        <taxon>Pseudonocardiales</taxon>
        <taxon>Pseudonocardiaceae</taxon>
        <taxon>Saccharopolyspora</taxon>
    </lineage>
</organism>
<dbReference type="Proteomes" id="UP001597018">
    <property type="component" value="Unassembled WGS sequence"/>
</dbReference>
<name>A0ABW3FLF9_9PSEU</name>
<protein>
    <submittedName>
        <fullName evidence="2">Uncharacterized protein</fullName>
    </submittedName>
</protein>
<keyword evidence="1" id="KW-1133">Transmembrane helix</keyword>
<dbReference type="EMBL" id="JBHTIW010000001">
    <property type="protein sequence ID" value="MFD0918348.1"/>
    <property type="molecule type" value="Genomic_DNA"/>
</dbReference>
<evidence type="ECO:0000313" key="3">
    <source>
        <dbReference type="Proteomes" id="UP001597018"/>
    </source>
</evidence>
<proteinExistence type="predicted"/>
<feature type="transmembrane region" description="Helical" evidence="1">
    <location>
        <begin position="7"/>
        <end position="28"/>
    </location>
</feature>
<dbReference type="RefSeq" id="WP_263250027.1">
    <property type="nucleotide sequence ID" value="NZ_BAABLT010000034.1"/>
</dbReference>
<comment type="caution">
    <text evidence="2">The sequence shown here is derived from an EMBL/GenBank/DDBJ whole genome shotgun (WGS) entry which is preliminary data.</text>
</comment>
<keyword evidence="3" id="KW-1185">Reference proteome</keyword>
<evidence type="ECO:0000313" key="2">
    <source>
        <dbReference type="EMBL" id="MFD0918348.1"/>
    </source>
</evidence>
<evidence type="ECO:0000256" key="1">
    <source>
        <dbReference type="SAM" id="Phobius"/>
    </source>
</evidence>
<accession>A0ABW3FLF9</accession>
<feature type="transmembrane region" description="Helical" evidence="1">
    <location>
        <begin position="40"/>
        <end position="65"/>
    </location>
</feature>
<sequence>MTPRARPVAHVCIATAALGIALLVGAVVERTVLRSSGDDVAADVAALFGLFLLFVSTGLGIALYASRKDR</sequence>
<keyword evidence="1" id="KW-0472">Membrane</keyword>
<keyword evidence="1" id="KW-0812">Transmembrane</keyword>
<reference evidence="3" key="1">
    <citation type="journal article" date="2019" name="Int. J. Syst. Evol. Microbiol.">
        <title>The Global Catalogue of Microorganisms (GCM) 10K type strain sequencing project: providing services to taxonomists for standard genome sequencing and annotation.</title>
        <authorList>
            <consortium name="The Broad Institute Genomics Platform"/>
            <consortium name="The Broad Institute Genome Sequencing Center for Infectious Disease"/>
            <person name="Wu L."/>
            <person name="Ma J."/>
        </authorList>
    </citation>
    <scope>NUCLEOTIDE SEQUENCE [LARGE SCALE GENOMIC DNA]</scope>
    <source>
        <strain evidence="3">CCUG 56401</strain>
    </source>
</reference>
<gene>
    <name evidence="2" type="ORF">ACFQ16_01190</name>
</gene>